<dbReference type="SUPFAM" id="SSF161098">
    <property type="entry name" value="MetI-like"/>
    <property type="match status" value="1"/>
</dbReference>
<dbReference type="NCBIfam" id="TIGR00974">
    <property type="entry name" value="3a0107s02c"/>
    <property type="match status" value="1"/>
</dbReference>
<organism evidence="11 12">
    <name type="scientific">Paraphotobacterium marinum</name>
    <dbReference type="NCBI Taxonomy" id="1755811"/>
    <lineage>
        <taxon>Bacteria</taxon>
        <taxon>Pseudomonadati</taxon>
        <taxon>Pseudomonadota</taxon>
        <taxon>Gammaproteobacteria</taxon>
        <taxon>Vibrionales</taxon>
        <taxon>Vibrionaceae</taxon>
        <taxon>Paraphotobacterium</taxon>
    </lineage>
</organism>
<dbReference type="Gene3D" id="1.10.3720.10">
    <property type="entry name" value="MetI-like"/>
    <property type="match status" value="1"/>
</dbReference>
<reference evidence="11 12" key="1">
    <citation type="journal article" date="2016" name="Int. J. Syst. Evol. Microbiol.">
        <title>Paraphotobacterium marinum gen. nov., sp. nov., a member of the family Vibrionaceae, isolated from surface seawater.</title>
        <authorList>
            <person name="Huang Z."/>
            <person name="Dong C."/>
            <person name="Shao Z."/>
        </authorList>
    </citation>
    <scope>NUCLEOTIDE SEQUENCE [LARGE SCALE GENOMIC DNA]</scope>
    <source>
        <strain evidence="11 12">NSCS20N07D</strain>
    </source>
</reference>
<dbReference type="PANTHER" id="PTHR43470:SF5">
    <property type="entry name" value="PHOSPHATE TRANSPORT SYSTEM PERMEASE PROTEIN PSTA"/>
    <property type="match status" value="1"/>
</dbReference>
<keyword evidence="4" id="KW-0813">Transport</keyword>
<feature type="domain" description="ABC transmembrane type-1" evidence="10">
    <location>
        <begin position="213"/>
        <end position="419"/>
    </location>
</feature>
<evidence type="ECO:0000256" key="6">
    <source>
        <dbReference type="ARBA" id="ARBA00022692"/>
    </source>
</evidence>
<accession>A0A220VF25</accession>
<dbReference type="Pfam" id="PF00528">
    <property type="entry name" value="BPD_transp_1"/>
    <property type="match status" value="1"/>
</dbReference>
<keyword evidence="6 9" id="KW-0812">Transmembrane</keyword>
<keyword evidence="5 9" id="KW-1003">Cell membrane</keyword>
<sequence length="431" mass="48355">MNKKQIKIKNELILNSLKKRHQKSFFLKSIGIFSIIITTIFITLLVFTIIMSGKGAFYKTFITLDVNLNSELLGISGDNEKELNFNDANYNLLLKKSLYKIFPEIKNRKDKKLLFRMISSNSEFLLKDYIQKHPQKLNQNVKLNFLVSDSVNLNYRYMIKNGSFPSWSTLTLEQKKIFTFLKNNNYLQERFNFGFFLNGDSRNPESAGLGGAIVGSFLTLALTFVFSFPIGLLTAVYLEEYAKEGRIKDIIETNINNLASVPSIIFGLLGLAIFLNVFHLPRSSPLVGALVLTLMTLPTIIISSRSALQSVPHSYREAAYGIGASKIQVILFHVLPQAFPGVFTGVIIGMAQALGETAPLLLIGMVAFVVEIPNSIMDVATVLPVQIFLWSNNPERGFTENTAGAIIVLLMFLFIMNIAAILLRNKMEQKK</sequence>
<keyword evidence="7 9" id="KW-1133">Transmembrane helix</keyword>
<dbReference type="CDD" id="cd06261">
    <property type="entry name" value="TM_PBP2"/>
    <property type="match status" value="1"/>
</dbReference>
<evidence type="ECO:0000313" key="11">
    <source>
        <dbReference type="EMBL" id="ASK78965.1"/>
    </source>
</evidence>
<dbReference type="PROSITE" id="PS50928">
    <property type="entry name" value="ABC_TM1"/>
    <property type="match status" value="1"/>
</dbReference>
<evidence type="ECO:0000256" key="9">
    <source>
        <dbReference type="RuleBase" id="RU363043"/>
    </source>
</evidence>
<dbReference type="AlphaFoldDB" id="A0A220VF25"/>
<dbReference type="GO" id="GO:0005315">
    <property type="term" value="F:phosphate transmembrane transporter activity"/>
    <property type="evidence" value="ECO:0007669"/>
    <property type="project" value="InterPro"/>
</dbReference>
<dbReference type="GO" id="GO:0035435">
    <property type="term" value="P:phosphate ion transmembrane transport"/>
    <property type="evidence" value="ECO:0007669"/>
    <property type="project" value="InterPro"/>
</dbReference>
<evidence type="ECO:0000313" key="12">
    <source>
        <dbReference type="Proteomes" id="UP000242175"/>
    </source>
</evidence>
<evidence type="ECO:0000259" key="10">
    <source>
        <dbReference type="PROSITE" id="PS50928"/>
    </source>
</evidence>
<dbReference type="GO" id="GO:0005886">
    <property type="term" value="C:plasma membrane"/>
    <property type="evidence" value="ECO:0007669"/>
    <property type="project" value="UniProtKB-SubCell"/>
</dbReference>
<dbReference type="InterPro" id="IPR035906">
    <property type="entry name" value="MetI-like_sf"/>
</dbReference>
<evidence type="ECO:0000256" key="2">
    <source>
        <dbReference type="ARBA" id="ARBA00007069"/>
    </source>
</evidence>
<dbReference type="Proteomes" id="UP000242175">
    <property type="component" value="Chromosome small"/>
</dbReference>
<dbReference type="InterPro" id="IPR000515">
    <property type="entry name" value="MetI-like"/>
</dbReference>
<dbReference type="InterPro" id="IPR024573">
    <property type="entry name" value="DUF3333"/>
</dbReference>
<gene>
    <name evidence="11" type="primary">pstA</name>
    <name evidence="11" type="ORF">CF386_07815</name>
</gene>
<evidence type="ECO:0000256" key="7">
    <source>
        <dbReference type="ARBA" id="ARBA00022989"/>
    </source>
</evidence>
<comment type="similarity">
    <text evidence="2 9">Belongs to the binding-protein-dependent transport system permease family. CysTW subfamily.</text>
</comment>
<name>A0A220VF25_9GAMM</name>
<comment type="subcellular location">
    <subcellularLocation>
        <location evidence="9">Cell inner membrane</location>
        <topology evidence="9">Multi-pass membrane protein</topology>
    </subcellularLocation>
    <subcellularLocation>
        <location evidence="1">Cell membrane</location>
        <topology evidence="1">Multi-pass membrane protein</topology>
    </subcellularLocation>
</comment>
<feature type="transmembrane region" description="Helical" evidence="9">
    <location>
        <begin position="286"/>
        <end position="308"/>
    </location>
</feature>
<dbReference type="Pfam" id="PF11812">
    <property type="entry name" value="DUF3333"/>
    <property type="match status" value="1"/>
</dbReference>
<proteinExistence type="inferred from homology"/>
<dbReference type="EMBL" id="CP022356">
    <property type="protein sequence ID" value="ASK78965.1"/>
    <property type="molecule type" value="Genomic_DNA"/>
</dbReference>
<dbReference type="OrthoDB" id="9807065at2"/>
<evidence type="ECO:0000256" key="5">
    <source>
        <dbReference type="ARBA" id="ARBA00022475"/>
    </source>
</evidence>
<dbReference type="KEGG" id="pmai:CF386_07815"/>
<feature type="transmembrane region" description="Helical" evidence="9">
    <location>
        <begin position="403"/>
        <end position="423"/>
    </location>
</feature>
<evidence type="ECO:0000256" key="1">
    <source>
        <dbReference type="ARBA" id="ARBA00004651"/>
    </source>
</evidence>
<feature type="transmembrane region" description="Helical" evidence="9">
    <location>
        <begin position="212"/>
        <end position="238"/>
    </location>
</feature>
<feature type="transmembrane region" description="Helical" evidence="9">
    <location>
        <begin position="329"/>
        <end position="351"/>
    </location>
</feature>
<dbReference type="RefSeq" id="WP_089073873.1">
    <property type="nucleotide sequence ID" value="NZ_CBCSAM010000006.1"/>
</dbReference>
<keyword evidence="8 9" id="KW-0472">Membrane</keyword>
<feature type="transmembrane region" description="Helical" evidence="9">
    <location>
        <begin position="258"/>
        <end position="280"/>
    </location>
</feature>
<evidence type="ECO:0000256" key="3">
    <source>
        <dbReference type="ARBA" id="ARBA00016864"/>
    </source>
</evidence>
<dbReference type="InterPro" id="IPR005672">
    <property type="entry name" value="Phosphate_PstA"/>
</dbReference>
<dbReference type="PANTHER" id="PTHR43470">
    <property type="entry name" value="PHOSPHATE TRANSPORT SYSTEM PERMEASE PROTEIN PSTA-RELATED"/>
    <property type="match status" value="1"/>
</dbReference>
<protein>
    <recommendedName>
        <fullName evidence="3 9">Phosphate transport system permease protein PstA</fullName>
    </recommendedName>
</protein>
<keyword evidence="12" id="KW-1185">Reference proteome</keyword>
<feature type="transmembrane region" description="Helical" evidence="9">
    <location>
        <begin position="25"/>
        <end position="51"/>
    </location>
</feature>
<evidence type="ECO:0000256" key="4">
    <source>
        <dbReference type="ARBA" id="ARBA00022448"/>
    </source>
</evidence>
<evidence type="ECO:0000256" key="8">
    <source>
        <dbReference type="ARBA" id="ARBA00023136"/>
    </source>
</evidence>